<dbReference type="GO" id="GO:0005886">
    <property type="term" value="C:plasma membrane"/>
    <property type="evidence" value="ECO:0007669"/>
    <property type="project" value="UniProtKB-SubCell"/>
</dbReference>
<dbReference type="NCBIfam" id="TIGR00436">
    <property type="entry name" value="era"/>
    <property type="match status" value="1"/>
</dbReference>
<dbReference type="InterPro" id="IPR009019">
    <property type="entry name" value="KH_sf_prok-type"/>
</dbReference>
<dbReference type="Gene3D" id="3.30.300.20">
    <property type="match status" value="1"/>
</dbReference>
<feature type="binding site" evidence="7">
    <location>
        <begin position="194"/>
        <end position="197"/>
    </location>
    <ligand>
        <name>GTP</name>
        <dbReference type="ChEBI" id="CHEBI:37565"/>
    </ligand>
</feature>
<organism evidence="12 13">
    <name type="scientific">Candidatus Anaerotruncus excrementipullorum</name>
    <dbReference type="NCBI Taxonomy" id="2838465"/>
    <lineage>
        <taxon>Bacteria</taxon>
        <taxon>Bacillati</taxon>
        <taxon>Bacillota</taxon>
        <taxon>Clostridia</taxon>
        <taxon>Eubacteriales</taxon>
        <taxon>Oscillospiraceae</taxon>
        <taxon>Anaerotruncus</taxon>
    </lineage>
</organism>
<evidence type="ECO:0000256" key="4">
    <source>
        <dbReference type="ARBA" id="ARBA00022884"/>
    </source>
</evidence>
<name>A0A9D2B6T4_9FIRM</name>
<keyword evidence="7" id="KW-0690">Ribosome biogenesis</keyword>
<reference evidence="12" key="1">
    <citation type="journal article" date="2021" name="PeerJ">
        <title>Extensive microbial diversity within the chicken gut microbiome revealed by metagenomics and culture.</title>
        <authorList>
            <person name="Gilroy R."/>
            <person name="Ravi A."/>
            <person name="Getino M."/>
            <person name="Pursley I."/>
            <person name="Horton D.L."/>
            <person name="Alikhan N.F."/>
            <person name="Baker D."/>
            <person name="Gharbi K."/>
            <person name="Hall N."/>
            <person name="Watson M."/>
            <person name="Adriaenssens E.M."/>
            <person name="Foster-Nyarko E."/>
            <person name="Jarju S."/>
            <person name="Secka A."/>
            <person name="Antonio M."/>
            <person name="Oren A."/>
            <person name="Chaudhuri R.R."/>
            <person name="La Ragione R."/>
            <person name="Hildebrand F."/>
            <person name="Pallen M.J."/>
        </authorList>
    </citation>
    <scope>NUCLEOTIDE SEQUENCE</scope>
    <source>
        <strain evidence="12">CHK188-5543</strain>
    </source>
</reference>
<feature type="domain" description="Era-type G" evidence="11">
    <location>
        <begin position="77"/>
        <end position="245"/>
    </location>
</feature>
<dbReference type="Gene3D" id="3.40.50.300">
    <property type="entry name" value="P-loop containing nucleotide triphosphate hydrolases"/>
    <property type="match status" value="1"/>
</dbReference>
<accession>A0A9D2B6T4</accession>
<keyword evidence="5 7" id="KW-0342">GTP-binding</keyword>
<protein>
    <recommendedName>
        <fullName evidence="2 7">GTPase Era</fullName>
    </recommendedName>
</protein>
<feature type="binding site" evidence="7">
    <location>
        <begin position="85"/>
        <end position="92"/>
    </location>
    <ligand>
        <name>GTP</name>
        <dbReference type="ChEBI" id="CHEBI:37565"/>
    </ligand>
</feature>
<keyword evidence="7" id="KW-1003">Cell membrane</keyword>
<dbReference type="InterPro" id="IPR005225">
    <property type="entry name" value="Small_GTP-bd"/>
</dbReference>
<dbReference type="InterPro" id="IPR015946">
    <property type="entry name" value="KH_dom-like_a/b"/>
</dbReference>
<evidence type="ECO:0000256" key="9">
    <source>
        <dbReference type="RuleBase" id="RU003761"/>
    </source>
</evidence>
<dbReference type="InterPro" id="IPR006073">
    <property type="entry name" value="GTP-bd"/>
</dbReference>
<evidence type="ECO:0000256" key="5">
    <source>
        <dbReference type="ARBA" id="ARBA00023134"/>
    </source>
</evidence>
<comment type="subcellular location">
    <subcellularLocation>
        <location evidence="7">Cytoplasm</location>
    </subcellularLocation>
    <subcellularLocation>
        <location evidence="7">Cell membrane</location>
        <topology evidence="7">Peripheral membrane protein</topology>
    </subcellularLocation>
</comment>
<dbReference type="CDD" id="cd04163">
    <property type="entry name" value="Era"/>
    <property type="match status" value="1"/>
</dbReference>
<dbReference type="NCBIfam" id="NF000908">
    <property type="entry name" value="PRK00089.1"/>
    <property type="match status" value="1"/>
</dbReference>
<feature type="region of interest" description="G1" evidence="8">
    <location>
        <begin position="85"/>
        <end position="92"/>
    </location>
</feature>
<feature type="binding site" evidence="7">
    <location>
        <begin position="132"/>
        <end position="136"/>
    </location>
    <ligand>
        <name>GTP</name>
        <dbReference type="ChEBI" id="CHEBI:37565"/>
    </ligand>
</feature>
<evidence type="ECO:0000256" key="8">
    <source>
        <dbReference type="PROSITE-ProRule" id="PRU01050"/>
    </source>
</evidence>
<dbReference type="GO" id="GO:0003924">
    <property type="term" value="F:GTPase activity"/>
    <property type="evidence" value="ECO:0007669"/>
    <property type="project" value="UniProtKB-UniRule"/>
</dbReference>
<dbReference type="PROSITE" id="PS51713">
    <property type="entry name" value="G_ERA"/>
    <property type="match status" value="1"/>
</dbReference>
<keyword evidence="7" id="KW-0699">rRNA-binding</keyword>
<dbReference type="InterPro" id="IPR030388">
    <property type="entry name" value="G_ERA_dom"/>
</dbReference>
<dbReference type="AlphaFoldDB" id="A0A9D2B6T4"/>
<dbReference type="PRINTS" id="PR00326">
    <property type="entry name" value="GTP1OBG"/>
</dbReference>
<keyword evidence="7" id="KW-0963">Cytoplasm</keyword>
<evidence type="ECO:0000256" key="1">
    <source>
        <dbReference type="ARBA" id="ARBA00007921"/>
    </source>
</evidence>
<dbReference type="InterPro" id="IPR004044">
    <property type="entry name" value="KH_dom_type_2"/>
</dbReference>
<comment type="similarity">
    <text evidence="1 7 8 9">Belongs to the TRAFAC class TrmE-Era-EngA-EngB-Septin-like GTPase superfamily. Era GTPase family.</text>
</comment>
<evidence type="ECO:0000259" key="10">
    <source>
        <dbReference type="PROSITE" id="PS50823"/>
    </source>
</evidence>
<dbReference type="NCBIfam" id="TIGR00231">
    <property type="entry name" value="small_GTP"/>
    <property type="match status" value="1"/>
</dbReference>
<dbReference type="Pfam" id="PF01926">
    <property type="entry name" value="MMR_HSR1"/>
    <property type="match status" value="1"/>
</dbReference>
<dbReference type="GO" id="GO:0005525">
    <property type="term" value="F:GTP binding"/>
    <property type="evidence" value="ECO:0007669"/>
    <property type="project" value="UniProtKB-UniRule"/>
</dbReference>
<keyword evidence="3 7" id="KW-0547">Nucleotide-binding</keyword>
<comment type="subunit">
    <text evidence="7">Monomer.</text>
</comment>
<dbReference type="GO" id="GO:0070181">
    <property type="term" value="F:small ribosomal subunit rRNA binding"/>
    <property type="evidence" value="ECO:0007669"/>
    <property type="project" value="UniProtKB-UniRule"/>
</dbReference>
<dbReference type="SUPFAM" id="SSF54814">
    <property type="entry name" value="Prokaryotic type KH domain (KH-domain type II)"/>
    <property type="match status" value="1"/>
</dbReference>
<evidence type="ECO:0000313" key="12">
    <source>
        <dbReference type="EMBL" id="HIX65023.1"/>
    </source>
</evidence>
<reference evidence="12" key="2">
    <citation type="submission" date="2021-04" db="EMBL/GenBank/DDBJ databases">
        <authorList>
            <person name="Gilroy R."/>
        </authorList>
    </citation>
    <scope>NUCLEOTIDE SEQUENCE</scope>
    <source>
        <strain evidence="12">CHK188-5543</strain>
    </source>
</reference>
<feature type="region of interest" description="G5" evidence="8">
    <location>
        <begin position="224"/>
        <end position="226"/>
    </location>
</feature>
<evidence type="ECO:0000256" key="2">
    <source>
        <dbReference type="ARBA" id="ARBA00020484"/>
    </source>
</evidence>
<dbReference type="Pfam" id="PF07650">
    <property type="entry name" value="KH_2"/>
    <property type="match status" value="1"/>
</dbReference>
<evidence type="ECO:0000256" key="7">
    <source>
        <dbReference type="HAMAP-Rule" id="MF_00367"/>
    </source>
</evidence>
<gene>
    <name evidence="7 12" type="primary">era</name>
    <name evidence="12" type="ORF">H9736_02120</name>
</gene>
<evidence type="ECO:0000256" key="6">
    <source>
        <dbReference type="ARBA" id="ARBA00023136"/>
    </source>
</evidence>
<dbReference type="FunFam" id="3.30.300.20:FF:000003">
    <property type="entry name" value="GTPase Era"/>
    <property type="match status" value="1"/>
</dbReference>
<dbReference type="PROSITE" id="PS50823">
    <property type="entry name" value="KH_TYPE_2"/>
    <property type="match status" value="1"/>
</dbReference>
<evidence type="ECO:0000313" key="13">
    <source>
        <dbReference type="Proteomes" id="UP000886800"/>
    </source>
</evidence>
<keyword evidence="4 7" id="KW-0694">RNA-binding</keyword>
<dbReference type="PANTHER" id="PTHR42698">
    <property type="entry name" value="GTPASE ERA"/>
    <property type="match status" value="1"/>
</dbReference>
<dbReference type="InterPro" id="IPR005662">
    <property type="entry name" value="GTPase_Era-like"/>
</dbReference>
<feature type="region of interest" description="G4" evidence="8">
    <location>
        <begin position="194"/>
        <end position="197"/>
    </location>
</feature>
<dbReference type="GO" id="GO:0043024">
    <property type="term" value="F:ribosomal small subunit binding"/>
    <property type="evidence" value="ECO:0007669"/>
    <property type="project" value="TreeGrafter"/>
</dbReference>
<comment type="function">
    <text evidence="7">An essential GTPase that binds both GDP and GTP, with rapid nucleotide exchange. Plays a role in 16S rRNA processing and 30S ribosomal subunit biogenesis and possibly also in cell cycle regulation and energy metabolism.</text>
</comment>
<dbReference type="Proteomes" id="UP000886800">
    <property type="component" value="Unassembled WGS sequence"/>
</dbReference>
<feature type="domain" description="KH type-2" evidence="10">
    <location>
        <begin position="268"/>
        <end position="354"/>
    </location>
</feature>
<keyword evidence="6 7" id="KW-0472">Membrane</keyword>
<sequence length="369" mass="41970">MPRLPQCSAVRRPVWGWGSPSFGGPPNCAPCGRSSPATSPPCWRWRVPLFWRPYLYLVRKKKKRGNRLLNQPDYQTKSAFVAIVGKPNVGKSSLLNALVGEKVAIVSNKPQTTRNRITGVLTRGETQMVFIDTPGLHKPRTKLSEYMNKQVTDSVADVDVAVLVVEPEEEIQKPEQELLESFRAQRLPAILVINKIDTLESKEPLMGQIQRYAQAFPFAAVVPISALRKDGVEELFQELEKFASPSPFFFDEDTLTDQPERVIVAEIVREKLLRCLFDEIPHGTAVSVERMRERPDGSMMDIEVQIYCERASHKGMIIGKGGEMLKKIATQSRRDIERFLGCRVNLQCWVKVSEDWRNRENVIRSFGYN</sequence>
<evidence type="ECO:0000256" key="3">
    <source>
        <dbReference type="ARBA" id="ARBA00022741"/>
    </source>
</evidence>
<dbReference type="EMBL" id="DXES01000042">
    <property type="protein sequence ID" value="HIX65023.1"/>
    <property type="molecule type" value="Genomic_DNA"/>
</dbReference>
<dbReference type="CDD" id="cd22534">
    <property type="entry name" value="KH-II_Era"/>
    <property type="match status" value="1"/>
</dbReference>
<comment type="caution">
    <text evidence="12">The sequence shown here is derived from an EMBL/GenBank/DDBJ whole genome shotgun (WGS) entry which is preliminary data.</text>
</comment>
<dbReference type="GO" id="GO:0000028">
    <property type="term" value="P:ribosomal small subunit assembly"/>
    <property type="evidence" value="ECO:0007669"/>
    <property type="project" value="TreeGrafter"/>
</dbReference>
<dbReference type="SUPFAM" id="SSF52540">
    <property type="entry name" value="P-loop containing nucleoside triphosphate hydrolases"/>
    <property type="match status" value="1"/>
</dbReference>
<dbReference type="HAMAP" id="MF_00367">
    <property type="entry name" value="GTPase_Era"/>
    <property type="match status" value="1"/>
</dbReference>
<dbReference type="GO" id="GO:0005829">
    <property type="term" value="C:cytosol"/>
    <property type="evidence" value="ECO:0007669"/>
    <property type="project" value="TreeGrafter"/>
</dbReference>
<proteinExistence type="inferred from homology"/>
<feature type="region of interest" description="G2" evidence="8">
    <location>
        <begin position="111"/>
        <end position="115"/>
    </location>
</feature>
<dbReference type="PANTHER" id="PTHR42698:SF1">
    <property type="entry name" value="GTPASE ERA, MITOCHONDRIAL"/>
    <property type="match status" value="1"/>
</dbReference>
<evidence type="ECO:0000259" key="11">
    <source>
        <dbReference type="PROSITE" id="PS51713"/>
    </source>
</evidence>
<dbReference type="InterPro" id="IPR027417">
    <property type="entry name" value="P-loop_NTPase"/>
</dbReference>
<feature type="region of interest" description="G3" evidence="8">
    <location>
        <begin position="132"/>
        <end position="135"/>
    </location>
</feature>